<name>A0A9D2CHS6_9ACTN</name>
<proteinExistence type="predicted"/>
<dbReference type="InterPro" id="IPR027417">
    <property type="entry name" value="P-loop_NTPase"/>
</dbReference>
<organism evidence="3 4">
    <name type="scientific">Candidatus Olsenella excrementavium</name>
    <dbReference type="NCBI Taxonomy" id="2838709"/>
    <lineage>
        <taxon>Bacteria</taxon>
        <taxon>Bacillati</taxon>
        <taxon>Actinomycetota</taxon>
        <taxon>Coriobacteriia</taxon>
        <taxon>Coriobacteriales</taxon>
        <taxon>Atopobiaceae</taxon>
        <taxon>Olsenella</taxon>
    </lineage>
</organism>
<dbReference type="Pfam" id="PF13166">
    <property type="entry name" value="AAA_13"/>
    <property type="match status" value="1"/>
</dbReference>
<feature type="coiled-coil region" evidence="1">
    <location>
        <begin position="388"/>
        <end position="472"/>
    </location>
</feature>
<dbReference type="EMBL" id="DXCP01000034">
    <property type="protein sequence ID" value="HIY79711.1"/>
    <property type="molecule type" value="Genomic_DNA"/>
</dbReference>
<evidence type="ECO:0000259" key="2">
    <source>
        <dbReference type="Pfam" id="PF13166"/>
    </source>
</evidence>
<evidence type="ECO:0000313" key="4">
    <source>
        <dbReference type="Proteomes" id="UP000824133"/>
    </source>
</evidence>
<protein>
    <submittedName>
        <fullName evidence="3">AAA family ATPase</fullName>
    </submittedName>
</protein>
<gene>
    <name evidence="3" type="ORF">IAA42_04660</name>
</gene>
<reference evidence="3" key="2">
    <citation type="submission" date="2021-04" db="EMBL/GenBank/DDBJ databases">
        <authorList>
            <person name="Gilroy R."/>
        </authorList>
    </citation>
    <scope>NUCLEOTIDE SEQUENCE</scope>
    <source>
        <strain evidence="3">ChiHjej10B9-743</strain>
    </source>
</reference>
<dbReference type="Proteomes" id="UP000824133">
    <property type="component" value="Unassembled WGS sequence"/>
</dbReference>
<dbReference type="Gene3D" id="3.40.50.300">
    <property type="entry name" value="P-loop containing nucleotide triphosphate hydrolases"/>
    <property type="match status" value="1"/>
</dbReference>
<comment type="caution">
    <text evidence="3">The sequence shown here is derived from an EMBL/GenBank/DDBJ whole genome shotgun (WGS) entry which is preliminary data.</text>
</comment>
<accession>A0A9D2CHS6</accession>
<evidence type="ECO:0000313" key="3">
    <source>
        <dbReference type="EMBL" id="HIY79711.1"/>
    </source>
</evidence>
<evidence type="ECO:0000256" key="1">
    <source>
        <dbReference type="SAM" id="Coils"/>
    </source>
</evidence>
<sequence length="794" mass="87977">MQGSIPSIRGVYVESGPFAQGRNFRLFGDDSNGVPCRASIVFGRNGSGKTTLSREIAGIASGTSAGGYLYGADEKAVPLSEGERARIRVFNEDYVREKVLVEADGVESIVMLGEQADAKKKINEIDEELVELGKQFVEQRDVRDRLESGRESIANLEKAAKTAAKDGGWADRRAAIDGGRPSLTTARWDAILSSETKEPRKALQDEFDRKRAELGRAEAAGSAIAGRVPVLDPSLFDEDGLVTLLSKKLDEPVLTDRERRIMSLVQEGHQEIVEAARDVFSRDETTVCPMCQRELTPEYRESLEESILRVLSDAVDAYRADLDRTRIPEIDEDAVALGDVPEELLVGYRKALAAANAIISSYERMVGERLGAIYAQVETAPLGLAGAIAALNAEAAAANEEIDSINASVRDRDALRERLLGLADQIAWLDAKDEIAALDSAKAELSAAKEKLDEIDGRRRKLNADLNRERTRMAMTNIAAETINSFLANVYFDTGRFVLVPEGNVYKIRSRGKPVRPQDVSAGERNVLALCYFFSESGRGRFEGSEDADPQYIVLDDPISSFDVENEIGICSLMRERFEGILTANEESRVTVMTHSLNAFQETERILCDLKETLKTTNAGKFNYKVYRLTHGGTEDYMMKRSEYQSLLKRAYDFASSEAEDEAESYVIGNVLRRIVEGYSTFNYGIAMEMLARDPALVGRMGPVGKALSGVMYRLALNDESHLKDRVASLSPTASFEPYSYDEKRAMARCVLVMLSRLDPYHVVRHLRNFGVSPSEVQENVRRWEEPLEQGAGE</sequence>
<dbReference type="InterPro" id="IPR026866">
    <property type="entry name" value="CR006_AAA"/>
</dbReference>
<reference evidence="3" key="1">
    <citation type="journal article" date="2021" name="PeerJ">
        <title>Extensive microbial diversity within the chicken gut microbiome revealed by metagenomics and culture.</title>
        <authorList>
            <person name="Gilroy R."/>
            <person name="Ravi A."/>
            <person name="Getino M."/>
            <person name="Pursley I."/>
            <person name="Horton D.L."/>
            <person name="Alikhan N.F."/>
            <person name="Baker D."/>
            <person name="Gharbi K."/>
            <person name="Hall N."/>
            <person name="Watson M."/>
            <person name="Adriaenssens E.M."/>
            <person name="Foster-Nyarko E."/>
            <person name="Jarju S."/>
            <person name="Secka A."/>
            <person name="Antonio M."/>
            <person name="Oren A."/>
            <person name="Chaudhuri R.R."/>
            <person name="La Ragione R."/>
            <person name="Hildebrand F."/>
            <person name="Pallen M.J."/>
        </authorList>
    </citation>
    <scope>NUCLEOTIDE SEQUENCE</scope>
    <source>
        <strain evidence="3">ChiHjej10B9-743</strain>
    </source>
</reference>
<dbReference type="AlphaFoldDB" id="A0A9D2CHS6"/>
<keyword evidence="1" id="KW-0175">Coiled coil</keyword>
<feature type="domain" description="Protein CR006 P-loop" evidence="2">
    <location>
        <begin position="36"/>
        <end position="726"/>
    </location>
</feature>
<dbReference type="SUPFAM" id="SSF52540">
    <property type="entry name" value="P-loop containing nucleoside triphosphate hydrolases"/>
    <property type="match status" value="1"/>
</dbReference>